<keyword evidence="4" id="KW-1185">Reference proteome</keyword>
<evidence type="ECO:0000313" key="3">
    <source>
        <dbReference type="EMBL" id="NKE10515.1"/>
    </source>
</evidence>
<feature type="transmembrane region" description="Helical" evidence="2">
    <location>
        <begin position="41"/>
        <end position="59"/>
    </location>
</feature>
<name>A0A846U230_9MICC</name>
<dbReference type="EMBL" id="JAAVUN010000028">
    <property type="protein sequence ID" value="NKE10515.1"/>
    <property type="molecule type" value="Genomic_DNA"/>
</dbReference>
<keyword evidence="2" id="KW-1133">Transmembrane helix</keyword>
<evidence type="ECO:0000256" key="1">
    <source>
        <dbReference type="SAM" id="MobiDB-lite"/>
    </source>
</evidence>
<proteinExistence type="predicted"/>
<reference evidence="3 4" key="1">
    <citation type="submission" date="2020-02" db="EMBL/GenBank/DDBJ databases">
        <authorList>
            <person name="Sun Q."/>
        </authorList>
    </citation>
    <scope>NUCLEOTIDE SEQUENCE [LARGE SCALE GENOMIC DNA]</scope>
    <source>
        <strain evidence="3 4">YIM 13062</strain>
    </source>
</reference>
<feature type="region of interest" description="Disordered" evidence="1">
    <location>
        <begin position="1"/>
        <end position="33"/>
    </location>
</feature>
<comment type="caution">
    <text evidence="3">The sequence shown here is derived from an EMBL/GenBank/DDBJ whole genome shotgun (WGS) entry which is preliminary data.</text>
</comment>
<accession>A0A846U230</accession>
<evidence type="ECO:0000256" key="2">
    <source>
        <dbReference type="SAM" id="Phobius"/>
    </source>
</evidence>
<keyword evidence="2" id="KW-0472">Membrane</keyword>
<dbReference type="RefSeq" id="WP_157980561.1">
    <property type="nucleotide sequence ID" value="NZ_JAAVUN010000028.1"/>
</dbReference>
<keyword evidence="2" id="KW-0812">Transmembrane</keyword>
<evidence type="ECO:0000313" key="4">
    <source>
        <dbReference type="Proteomes" id="UP000521379"/>
    </source>
</evidence>
<dbReference type="AlphaFoldDB" id="A0A846U230"/>
<protein>
    <submittedName>
        <fullName evidence="3">Uncharacterized protein</fullName>
    </submittedName>
</protein>
<gene>
    <name evidence="3" type="ORF">GTW58_11360</name>
</gene>
<sequence>MSTGADPHRPDPLKDEIAKDHAHTKKPGRSKLSPAVTEVRLRRLALVLLIVIPLIWWLTRLV</sequence>
<dbReference type="Proteomes" id="UP000521379">
    <property type="component" value="Unassembled WGS sequence"/>
</dbReference>
<feature type="compositionally biased region" description="Basic and acidic residues" evidence="1">
    <location>
        <begin position="1"/>
        <end position="21"/>
    </location>
</feature>
<organism evidence="3 4">
    <name type="scientific">Kocuria subflava</name>
    <dbReference type="NCBI Taxonomy" id="1736139"/>
    <lineage>
        <taxon>Bacteria</taxon>
        <taxon>Bacillati</taxon>
        <taxon>Actinomycetota</taxon>
        <taxon>Actinomycetes</taxon>
        <taxon>Micrococcales</taxon>
        <taxon>Micrococcaceae</taxon>
        <taxon>Kocuria</taxon>
    </lineage>
</organism>